<sequence>MEMLMVVLFLRNLESNVMPRRNSPKDIKELDDLNRLQDIVHDKRNAKRADEKKSRRDRHYEKQFIKNTIQFHLEKK</sequence>
<name>A0A4R6QEU2_9FLAO</name>
<comment type="caution">
    <text evidence="1">The sequence shown here is derived from an EMBL/GenBank/DDBJ whole genome shotgun (WGS) entry which is preliminary data.</text>
</comment>
<dbReference type="AlphaFoldDB" id="A0A4R6QEU2"/>
<reference evidence="1 2" key="1">
    <citation type="submission" date="2019-03" db="EMBL/GenBank/DDBJ databases">
        <title>Genomic Encyclopedia of Archaeal and Bacterial Type Strains, Phase II (KMG-II): from individual species to whole genera.</title>
        <authorList>
            <person name="Goeker M."/>
        </authorList>
    </citation>
    <scope>NUCLEOTIDE SEQUENCE [LARGE SCALE GENOMIC DNA]</scope>
    <source>
        <strain evidence="1 2">DSM 25687</strain>
    </source>
</reference>
<dbReference type="Proteomes" id="UP000295260">
    <property type="component" value="Unassembled WGS sequence"/>
</dbReference>
<protein>
    <submittedName>
        <fullName evidence="1">Uncharacterized protein</fullName>
    </submittedName>
</protein>
<dbReference type="EMBL" id="SNXR01000011">
    <property type="protein sequence ID" value="TDP61031.1"/>
    <property type="molecule type" value="Genomic_DNA"/>
</dbReference>
<organism evidence="1 2">
    <name type="scientific">Flavobacterium dankookense</name>
    <dbReference type="NCBI Taxonomy" id="706186"/>
    <lineage>
        <taxon>Bacteria</taxon>
        <taxon>Pseudomonadati</taxon>
        <taxon>Bacteroidota</taxon>
        <taxon>Flavobacteriia</taxon>
        <taxon>Flavobacteriales</taxon>
        <taxon>Flavobacteriaceae</taxon>
        <taxon>Flavobacterium</taxon>
    </lineage>
</organism>
<proteinExistence type="predicted"/>
<gene>
    <name evidence="1" type="ORF">BC748_0639</name>
</gene>
<keyword evidence="2" id="KW-1185">Reference proteome</keyword>
<evidence type="ECO:0000313" key="1">
    <source>
        <dbReference type="EMBL" id="TDP61031.1"/>
    </source>
</evidence>
<evidence type="ECO:0000313" key="2">
    <source>
        <dbReference type="Proteomes" id="UP000295260"/>
    </source>
</evidence>
<accession>A0A4R6QEU2</accession>